<gene>
    <name evidence="9" type="ORF">GALL_167530</name>
</gene>
<dbReference type="PANTHER" id="PTHR42732">
    <property type="entry name" value="BETA-GALACTOSIDASE"/>
    <property type="match status" value="1"/>
</dbReference>
<evidence type="ECO:0000256" key="1">
    <source>
        <dbReference type="ARBA" id="ARBA00007401"/>
    </source>
</evidence>
<dbReference type="AlphaFoldDB" id="A0A1J5SAP3"/>
<feature type="domain" description="Glycoside hydrolase family 2 immunoglobulin-like beta-sandwich" evidence="4">
    <location>
        <begin position="218"/>
        <end position="323"/>
    </location>
</feature>
<dbReference type="NCBIfam" id="NF041462">
    <property type="entry name" value="GalA"/>
    <property type="match status" value="1"/>
</dbReference>
<sequence>MKKNLRLLVVFTLILISANINAQSVREKISLDEGWKFHLGNSSDPKKDFNYGITNIFSKAGEAGNTCINPSFNDDSWRNVDVPHDWVVELPFEKSSNFEMDSHGYKPIGAAHPENNIGWYRKTFFVDAKDSGNKYVLQFDGVYRDCKVFINGHYLGSNFSGYMGFELDVTDYLHFRNKNVITVRVDASQFEGWFYEGAGIYRHVWLNKMHPLHIASYGTYVQTKTIGNNASIITETKIQNQLYTNAAAEIQSYVIDKAGKKVASFAAQKINLKVNEIKTINQIATVVSPNLWSIETPYLYKLISLVKENGKTIDSVVTKFGIRTIVVDKDKGLFINGKFVKVLGTCNHQDHAGVGSAVPDALQYYRIKLLKEMGDNAYRTSHNPPTPELLEACDELGMIVLDENRLLGSSEEVMSQFERLILRDRNHPSVFMWSLANEEHGLQYTDVAKRIAYTLIAKQKELDPSRTSTYAADMGNIKRGINEAIPVRGFNYNLKGIDPYRKDNPDQPIIGTEMASTVCTRGIYINDTIKGYVPDYDSIFPPWASRAETWWKLAADRDWFMGGFIWTGFDYRGEPTPYTWPCINSHFGVMDVCGFPKNDYYYYQSWWTNKDVLHIFPHWNWKGKEGQPIRVDVNSNADEVELFLNDKSLGKQTMQKNSHLSWNVNYEPGTLKAIGWKSGRQFETKIETTDEAYQIVATPDRTSIAADGKDVAVFNITVVDKKGREVPDAMNMLRFNVSNAMIIGVGNGDPSSHEPDKYWDGKYQRSLFNGKCQVIVQSFKSKGDINFEATGNGLVVGKVAIKAE</sequence>
<organism evidence="9">
    <name type="scientific">mine drainage metagenome</name>
    <dbReference type="NCBI Taxonomy" id="410659"/>
    <lineage>
        <taxon>unclassified sequences</taxon>
        <taxon>metagenomes</taxon>
        <taxon>ecological metagenomes</taxon>
    </lineage>
</organism>
<dbReference type="InterPro" id="IPR036156">
    <property type="entry name" value="Beta-gal/glucu_dom_sf"/>
</dbReference>
<feature type="domain" description="DUF4982" evidence="7">
    <location>
        <begin position="626"/>
        <end position="681"/>
    </location>
</feature>
<dbReference type="GO" id="GO:0004565">
    <property type="term" value="F:beta-galactosidase activity"/>
    <property type="evidence" value="ECO:0007669"/>
    <property type="project" value="UniProtKB-EC"/>
</dbReference>
<feature type="domain" description="Glycosyl hydrolases family 2 sugar binding" evidence="6">
    <location>
        <begin position="112"/>
        <end position="208"/>
    </location>
</feature>
<name>A0A1J5SAP3_9ZZZZ</name>
<reference evidence="9" key="1">
    <citation type="submission" date="2016-10" db="EMBL/GenBank/DDBJ databases">
        <title>Sequence of Gallionella enrichment culture.</title>
        <authorList>
            <person name="Poehlein A."/>
            <person name="Muehling M."/>
            <person name="Daniel R."/>
        </authorList>
    </citation>
    <scope>NUCLEOTIDE SEQUENCE</scope>
</reference>
<dbReference type="InterPro" id="IPR006104">
    <property type="entry name" value="Glyco_hydro_2_N"/>
</dbReference>
<dbReference type="InterPro" id="IPR006101">
    <property type="entry name" value="Glyco_hydro_2"/>
</dbReference>
<comment type="similarity">
    <text evidence="1">Belongs to the glycosyl hydrolase 2 family.</text>
</comment>
<dbReference type="Pfam" id="PF02836">
    <property type="entry name" value="Glyco_hydro_2_C"/>
    <property type="match status" value="1"/>
</dbReference>
<dbReference type="SUPFAM" id="SSF49785">
    <property type="entry name" value="Galactose-binding domain-like"/>
    <property type="match status" value="1"/>
</dbReference>
<feature type="domain" description="Glycoside hydrolase family 2 catalytic" evidence="5">
    <location>
        <begin position="329"/>
        <end position="520"/>
    </location>
</feature>
<dbReference type="InterPro" id="IPR048230">
    <property type="entry name" value="GalA-like"/>
</dbReference>
<dbReference type="Pfam" id="PF02837">
    <property type="entry name" value="Glyco_hydro_2_N"/>
    <property type="match status" value="1"/>
</dbReference>
<evidence type="ECO:0000313" key="9">
    <source>
        <dbReference type="EMBL" id="OIR01120.1"/>
    </source>
</evidence>
<dbReference type="Pfam" id="PF00703">
    <property type="entry name" value="Glyco_hydro_2"/>
    <property type="match status" value="1"/>
</dbReference>
<dbReference type="InterPro" id="IPR008979">
    <property type="entry name" value="Galactose-bd-like_sf"/>
</dbReference>
<dbReference type="InterPro" id="IPR013783">
    <property type="entry name" value="Ig-like_fold"/>
</dbReference>
<protein>
    <submittedName>
        <fullName evidence="9">Beta-galactosidase BoGH2A</fullName>
        <ecNumber evidence="9">3.2.1.23</ecNumber>
    </submittedName>
</protein>
<dbReference type="EMBL" id="MLJW01000087">
    <property type="protein sequence ID" value="OIR01120.1"/>
    <property type="molecule type" value="Genomic_DNA"/>
</dbReference>
<accession>A0A1J5SAP3</accession>
<dbReference type="PRINTS" id="PR00132">
    <property type="entry name" value="GLHYDRLASE2"/>
</dbReference>
<dbReference type="Pfam" id="PF16355">
    <property type="entry name" value="DUF4982"/>
    <property type="match status" value="1"/>
</dbReference>
<dbReference type="InterPro" id="IPR006103">
    <property type="entry name" value="Glyco_hydro_2_cat"/>
</dbReference>
<keyword evidence="3 9" id="KW-0326">Glycosidase</keyword>
<evidence type="ECO:0000256" key="2">
    <source>
        <dbReference type="ARBA" id="ARBA00022801"/>
    </source>
</evidence>
<dbReference type="InterPro" id="IPR017853">
    <property type="entry name" value="GH"/>
</dbReference>
<dbReference type="InterPro" id="IPR040605">
    <property type="entry name" value="Glyco_hydro2_dom5"/>
</dbReference>
<evidence type="ECO:0000259" key="8">
    <source>
        <dbReference type="Pfam" id="PF18565"/>
    </source>
</evidence>
<dbReference type="SUPFAM" id="SSF49303">
    <property type="entry name" value="beta-Galactosidase/glucuronidase domain"/>
    <property type="match status" value="1"/>
</dbReference>
<comment type="caution">
    <text evidence="9">The sequence shown here is derived from an EMBL/GenBank/DDBJ whole genome shotgun (WGS) entry which is preliminary data.</text>
</comment>
<evidence type="ECO:0000259" key="6">
    <source>
        <dbReference type="Pfam" id="PF02837"/>
    </source>
</evidence>
<dbReference type="PROSITE" id="PS00608">
    <property type="entry name" value="GLYCOSYL_HYDROL_F2_2"/>
    <property type="match status" value="1"/>
</dbReference>
<dbReference type="Gene3D" id="2.60.40.10">
    <property type="entry name" value="Immunoglobulins"/>
    <property type="match status" value="3"/>
</dbReference>
<dbReference type="PANTHER" id="PTHR42732:SF1">
    <property type="entry name" value="BETA-MANNOSIDASE"/>
    <property type="match status" value="1"/>
</dbReference>
<dbReference type="SUPFAM" id="SSF51445">
    <property type="entry name" value="(Trans)glycosidases"/>
    <property type="match status" value="1"/>
</dbReference>
<dbReference type="GO" id="GO:0005975">
    <property type="term" value="P:carbohydrate metabolic process"/>
    <property type="evidence" value="ECO:0007669"/>
    <property type="project" value="InterPro"/>
</dbReference>
<dbReference type="Gene3D" id="3.20.20.80">
    <property type="entry name" value="Glycosidases"/>
    <property type="match status" value="1"/>
</dbReference>
<evidence type="ECO:0000259" key="4">
    <source>
        <dbReference type="Pfam" id="PF00703"/>
    </source>
</evidence>
<feature type="domain" description="Glycoside hydrolase family 2" evidence="8">
    <location>
        <begin position="695"/>
        <end position="798"/>
    </location>
</feature>
<dbReference type="InterPro" id="IPR006102">
    <property type="entry name" value="Ig-like_GH2"/>
</dbReference>
<keyword evidence="2 9" id="KW-0378">Hydrolase</keyword>
<dbReference type="Pfam" id="PF18565">
    <property type="entry name" value="Glyco_hydro2_C5"/>
    <property type="match status" value="1"/>
</dbReference>
<evidence type="ECO:0000256" key="3">
    <source>
        <dbReference type="ARBA" id="ARBA00023295"/>
    </source>
</evidence>
<evidence type="ECO:0000259" key="7">
    <source>
        <dbReference type="Pfam" id="PF16355"/>
    </source>
</evidence>
<proteinExistence type="inferred from homology"/>
<evidence type="ECO:0000259" key="5">
    <source>
        <dbReference type="Pfam" id="PF02836"/>
    </source>
</evidence>
<dbReference type="InterPro" id="IPR032311">
    <property type="entry name" value="DUF4982"/>
</dbReference>
<dbReference type="InterPro" id="IPR051913">
    <property type="entry name" value="GH2_Domain-Containing"/>
</dbReference>
<dbReference type="InterPro" id="IPR023232">
    <property type="entry name" value="Glyco_hydro_2_AS"/>
</dbReference>
<dbReference type="EC" id="3.2.1.23" evidence="9"/>
<dbReference type="Gene3D" id="2.60.120.260">
    <property type="entry name" value="Galactose-binding domain-like"/>
    <property type="match status" value="1"/>
</dbReference>